<dbReference type="Pfam" id="PF13577">
    <property type="entry name" value="SnoaL_4"/>
    <property type="match status" value="1"/>
</dbReference>
<dbReference type="Gene3D" id="3.10.450.50">
    <property type="match status" value="1"/>
</dbReference>
<gene>
    <name evidence="2" type="ORF">GR170_19100</name>
</gene>
<organism evidence="2 3">
    <name type="scientific">Pseudooceanicola albus</name>
    <dbReference type="NCBI Taxonomy" id="2692189"/>
    <lineage>
        <taxon>Bacteria</taxon>
        <taxon>Pseudomonadati</taxon>
        <taxon>Pseudomonadota</taxon>
        <taxon>Alphaproteobacteria</taxon>
        <taxon>Rhodobacterales</taxon>
        <taxon>Paracoccaceae</taxon>
        <taxon>Pseudooceanicola</taxon>
    </lineage>
</organism>
<proteinExistence type="predicted"/>
<sequence length="141" mass="15435">MTTQTMADRALMTEAVARYAWGYDMNDFDMLGSVFTEDATSGGVVTGTDIKWGPMQGRDQIVSILKSIRDAQTDQRRHNTMNVIVRAQDDSSASLVCNVALSSSEGGQTKLLTAGYYEVDLTKQGDAWLITRLDGVLDSPF</sequence>
<name>A0A6L7G8Q5_9RHOB</name>
<dbReference type="CDD" id="cd00531">
    <property type="entry name" value="NTF2_like"/>
    <property type="match status" value="1"/>
</dbReference>
<evidence type="ECO:0000313" key="3">
    <source>
        <dbReference type="Proteomes" id="UP000477911"/>
    </source>
</evidence>
<keyword evidence="3" id="KW-1185">Reference proteome</keyword>
<evidence type="ECO:0000259" key="1">
    <source>
        <dbReference type="Pfam" id="PF13577"/>
    </source>
</evidence>
<reference evidence="2 3" key="1">
    <citation type="submission" date="2019-12" db="EMBL/GenBank/DDBJ databases">
        <authorList>
            <person name="Li M."/>
        </authorList>
    </citation>
    <scope>NUCLEOTIDE SEQUENCE [LARGE SCALE GENOMIC DNA]</scope>
    <source>
        <strain evidence="2 3">GBMRC 2024</strain>
    </source>
</reference>
<accession>A0A6L7G8Q5</accession>
<dbReference type="InterPro" id="IPR032710">
    <property type="entry name" value="NTF2-like_dom_sf"/>
</dbReference>
<dbReference type="SUPFAM" id="SSF54427">
    <property type="entry name" value="NTF2-like"/>
    <property type="match status" value="1"/>
</dbReference>
<evidence type="ECO:0000313" key="2">
    <source>
        <dbReference type="EMBL" id="MXN19947.1"/>
    </source>
</evidence>
<feature type="domain" description="SnoaL-like" evidence="1">
    <location>
        <begin position="5"/>
        <end position="133"/>
    </location>
</feature>
<dbReference type="RefSeq" id="WP_160896066.1">
    <property type="nucleotide sequence ID" value="NZ_WUMU01000022.1"/>
</dbReference>
<dbReference type="AlphaFoldDB" id="A0A6L7G8Q5"/>
<dbReference type="EMBL" id="WUMU01000022">
    <property type="protein sequence ID" value="MXN19947.1"/>
    <property type="molecule type" value="Genomic_DNA"/>
</dbReference>
<protein>
    <recommendedName>
        <fullName evidence="1">SnoaL-like domain-containing protein</fullName>
    </recommendedName>
</protein>
<comment type="caution">
    <text evidence="2">The sequence shown here is derived from an EMBL/GenBank/DDBJ whole genome shotgun (WGS) entry which is preliminary data.</text>
</comment>
<dbReference type="InterPro" id="IPR037401">
    <property type="entry name" value="SnoaL-like"/>
</dbReference>
<dbReference type="Proteomes" id="UP000477911">
    <property type="component" value="Unassembled WGS sequence"/>
</dbReference>